<dbReference type="Pfam" id="PF04755">
    <property type="entry name" value="PAP_fibrillin"/>
    <property type="match status" value="1"/>
</dbReference>
<dbReference type="RefSeq" id="XP_005534839.1">
    <property type="nucleotide sequence ID" value="XM_005534782.1"/>
</dbReference>
<feature type="domain" description="Plastid lipid-associated protein/fibrillin conserved" evidence="3">
    <location>
        <begin position="41"/>
        <end position="217"/>
    </location>
</feature>
<reference evidence="4 5" key="2">
    <citation type="journal article" date="2007" name="BMC Biol.">
        <title>A 100%-complete sequence reveals unusually simple genomic features in the hot-spring red alga Cyanidioschyzon merolae.</title>
        <authorList>
            <person name="Nozaki H."/>
            <person name="Takano H."/>
            <person name="Misumi O."/>
            <person name="Terasawa K."/>
            <person name="Matsuzaki M."/>
            <person name="Maruyama S."/>
            <person name="Nishida K."/>
            <person name="Yagisawa F."/>
            <person name="Yoshida Y."/>
            <person name="Fujiwara T."/>
            <person name="Takio S."/>
            <person name="Tamura K."/>
            <person name="Chung S.J."/>
            <person name="Nakamura S."/>
            <person name="Kuroiwa H."/>
            <person name="Tanaka K."/>
            <person name="Sato N."/>
            <person name="Kuroiwa T."/>
        </authorList>
    </citation>
    <scope>NUCLEOTIDE SEQUENCE [LARGE SCALE GENOMIC DNA]</scope>
    <source>
        <strain evidence="4 5">10D</strain>
    </source>
</reference>
<reference evidence="4 5" key="1">
    <citation type="journal article" date="2004" name="Nature">
        <title>Genome sequence of the ultrasmall unicellular red alga Cyanidioschyzon merolae 10D.</title>
        <authorList>
            <person name="Matsuzaki M."/>
            <person name="Misumi O."/>
            <person name="Shin-i T."/>
            <person name="Maruyama S."/>
            <person name="Takahara M."/>
            <person name="Miyagishima S."/>
            <person name="Mori T."/>
            <person name="Nishida K."/>
            <person name="Yagisawa F."/>
            <person name="Nishida K."/>
            <person name="Yoshida Y."/>
            <person name="Nishimura Y."/>
            <person name="Nakao S."/>
            <person name="Kobayashi T."/>
            <person name="Momoyama Y."/>
            <person name="Higashiyama T."/>
            <person name="Minoda A."/>
            <person name="Sano M."/>
            <person name="Nomoto H."/>
            <person name="Oishi K."/>
            <person name="Hayashi H."/>
            <person name="Ohta F."/>
            <person name="Nishizaka S."/>
            <person name="Haga S."/>
            <person name="Miura S."/>
            <person name="Morishita T."/>
            <person name="Kabeya Y."/>
            <person name="Terasawa K."/>
            <person name="Suzuki Y."/>
            <person name="Ishii Y."/>
            <person name="Asakawa S."/>
            <person name="Takano H."/>
            <person name="Ohta N."/>
            <person name="Kuroiwa H."/>
            <person name="Tanaka K."/>
            <person name="Shimizu N."/>
            <person name="Sugano S."/>
            <person name="Sato N."/>
            <person name="Nozaki H."/>
            <person name="Ogasawara N."/>
            <person name="Kohara Y."/>
            <person name="Kuroiwa T."/>
        </authorList>
    </citation>
    <scope>NUCLEOTIDE SEQUENCE [LARGE SCALE GENOMIC DNA]</scope>
    <source>
        <strain evidence="4 5">10D</strain>
    </source>
</reference>
<comment type="subcellular location">
    <subcellularLocation>
        <location evidence="1">Plastid</location>
    </subcellularLocation>
</comment>
<keyword evidence="2" id="KW-0934">Plastid</keyword>
<gene>
    <name evidence="4" type="ORF">CYME_CMJ097C</name>
</gene>
<evidence type="ECO:0000313" key="5">
    <source>
        <dbReference type="Proteomes" id="UP000007014"/>
    </source>
</evidence>
<sequence length="220" mass="24410">MAFVPNLWVHRRSARTRAPKRALCLRASSVEERPAATPTLLLALLAGNRLGASYRASRRIAIQNIAGLLESTALEKREGIRFPRDLGRLEGVWRLCYTSGRLPVGCVNSYQVIRGASRQLANIVDLALPLAPPRTVFRLCIEHTFDVVGEHRIRLRQTAVRTGITGEDAAPDVHWLRFPPVPIPGVMAEPVGYLDTIYTDEDGLRISRGDGGELRIFVKV</sequence>
<evidence type="ECO:0000313" key="4">
    <source>
        <dbReference type="EMBL" id="BAM80232.1"/>
    </source>
</evidence>
<dbReference type="KEGG" id="cme:CYME_CMJ097C"/>
<dbReference type="GO" id="GO:0009536">
    <property type="term" value="C:plastid"/>
    <property type="evidence" value="ECO:0007669"/>
    <property type="project" value="UniProtKB-SubCell"/>
</dbReference>
<proteinExistence type="predicted"/>
<accession>M1VCF3</accession>
<keyword evidence="5" id="KW-1185">Reference proteome</keyword>
<dbReference type="PANTHER" id="PTHR31906">
    <property type="entry name" value="PLASTID-LIPID-ASSOCIATED PROTEIN 4, CHLOROPLASTIC-RELATED"/>
    <property type="match status" value="1"/>
</dbReference>
<evidence type="ECO:0000256" key="1">
    <source>
        <dbReference type="ARBA" id="ARBA00004474"/>
    </source>
</evidence>
<protein>
    <recommendedName>
        <fullName evidence="3">Plastid lipid-associated protein/fibrillin conserved domain-containing protein</fullName>
    </recommendedName>
</protein>
<name>M1VCF3_CYAM1</name>
<evidence type="ECO:0000256" key="2">
    <source>
        <dbReference type="ARBA" id="ARBA00022640"/>
    </source>
</evidence>
<dbReference type="HOGENOM" id="CLU_1257675_0_0_1"/>
<dbReference type="Proteomes" id="UP000007014">
    <property type="component" value="Chromosome 10"/>
</dbReference>
<organism evidence="4 5">
    <name type="scientific">Cyanidioschyzon merolae (strain NIES-3377 / 10D)</name>
    <name type="common">Unicellular red alga</name>
    <dbReference type="NCBI Taxonomy" id="280699"/>
    <lineage>
        <taxon>Eukaryota</taxon>
        <taxon>Rhodophyta</taxon>
        <taxon>Bangiophyceae</taxon>
        <taxon>Cyanidiales</taxon>
        <taxon>Cyanidiaceae</taxon>
        <taxon>Cyanidioschyzon</taxon>
    </lineage>
</organism>
<dbReference type="InterPro" id="IPR039633">
    <property type="entry name" value="PAP"/>
</dbReference>
<dbReference type="Gramene" id="CMJ097CT">
    <property type="protein sequence ID" value="CMJ097CT"/>
    <property type="gene ID" value="CMJ097C"/>
</dbReference>
<dbReference type="InterPro" id="IPR006843">
    <property type="entry name" value="PAP/fibrillin_dom"/>
</dbReference>
<dbReference type="AlphaFoldDB" id="M1VCF3"/>
<dbReference type="EMBL" id="AP006492">
    <property type="protein sequence ID" value="BAM80232.1"/>
    <property type="molecule type" value="Genomic_DNA"/>
</dbReference>
<evidence type="ECO:0000259" key="3">
    <source>
        <dbReference type="Pfam" id="PF04755"/>
    </source>
</evidence>
<dbReference type="OrthoDB" id="203682at2759"/>
<dbReference type="GeneID" id="16994179"/>